<accession>A0A0E9M0B8</accession>
<dbReference type="Proteomes" id="UP000032900">
    <property type="component" value="Unassembled WGS sequence"/>
</dbReference>
<gene>
    <name evidence="1" type="ORF">JCM15548_13140</name>
</gene>
<protein>
    <submittedName>
        <fullName evidence="1">Uncharacterized protein</fullName>
    </submittedName>
</protein>
<dbReference type="EMBL" id="BAZW01000031">
    <property type="protein sequence ID" value="GAO30826.1"/>
    <property type="molecule type" value="Genomic_DNA"/>
</dbReference>
<organism evidence="1 2">
    <name type="scientific">Geofilum rubicundum JCM 15548</name>
    <dbReference type="NCBI Taxonomy" id="1236989"/>
    <lineage>
        <taxon>Bacteria</taxon>
        <taxon>Pseudomonadati</taxon>
        <taxon>Bacteroidota</taxon>
        <taxon>Bacteroidia</taxon>
        <taxon>Marinilabiliales</taxon>
        <taxon>Marinilabiliaceae</taxon>
        <taxon>Geofilum</taxon>
    </lineage>
</organism>
<sequence>MKRTFFTYIGLLLVVAIFASETTLNIFRTDKTVQRFRVESIARVFTNDNDSLLKIERIDGELVAVPIAEIDSMTYSEGDYALPTVSTVSVNNNIESNQTDCTIEVTDDATALFWKEVWYGPLLRIQPLRIVSFLPDCRPVNSMDD</sequence>
<dbReference type="STRING" id="1236989.JCM15548_13140"/>
<evidence type="ECO:0000313" key="2">
    <source>
        <dbReference type="Proteomes" id="UP000032900"/>
    </source>
</evidence>
<proteinExistence type="predicted"/>
<name>A0A0E9M0B8_9BACT</name>
<evidence type="ECO:0000313" key="1">
    <source>
        <dbReference type="EMBL" id="GAO30826.1"/>
    </source>
</evidence>
<dbReference type="RefSeq" id="WP_062126237.1">
    <property type="nucleotide sequence ID" value="NZ_BAZW01000031.1"/>
</dbReference>
<comment type="caution">
    <text evidence="1">The sequence shown here is derived from an EMBL/GenBank/DDBJ whole genome shotgun (WGS) entry which is preliminary data.</text>
</comment>
<dbReference type="AlphaFoldDB" id="A0A0E9M0B8"/>
<keyword evidence="2" id="KW-1185">Reference proteome</keyword>
<reference evidence="1 2" key="1">
    <citation type="journal article" date="2015" name="Microbes Environ.">
        <title>Distribution and evolution of nitrogen fixation genes in the phylum bacteroidetes.</title>
        <authorList>
            <person name="Inoue J."/>
            <person name="Oshima K."/>
            <person name="Suda W."/>
            <person name="Sakamoto M."/>
            <person name="Iino T."/>
            <person name="Noda S."/>
            <person name="Hongoh Y."/>
            <person name="Hattori M."/>
            <person name="Ohkuma M."/>
        </authorList>
    </citation>
    <scope>NUCLEOTIDE SEQUENCE [LARGE SCALE GENOMIC DNA]</scope>
    <source>
        <strain evidence="1">JCM 15548</strain>
    </source>
</reference>